<evidence type="ECO:0000313" key="2">
    <source>
        <dbReference type="Proteomes" id="UP001054252"/>
    </source>
</evidence>
<dbReference type="Proteomes" id="UP001054252">
    <property type="component" value="Unassembled WGS sequence"/>
</dbReference>
<proteinExistence type="predicted"/>
<reference evidence="1 2" key="1">
    <citation type="journal article" date="2021" name="Commun. Biol.">
        <title>The genome of Shorea leprosula (Dipterocarpaceae) highlights the ecological relevance of drought in aseasonal tropical rainforests.</title>
        <authorList>
            <person name="Ng K.K.S."/>
            <person name="Kobayashi M.J."/>
            <person name="Fawcett J.A."/>
            <person name="Hatakeyama M."/>
            <person name="Paape T."/>
            <person name="Ng C.H."/>
            <person name="Ang C.C."/>
            <person name="Tnah L.H."/>
            <person name="Lee C.T."/>
            <person name="Nishiyama T."/>
            <person name="Sese J."/>
            <person name="O'Brien M.J."/>
            <person name="Copetti D."/>
            <person name="Mohd Noor M.I."/>
            <person name="Ong R.C."/>
            <person name="Putra M."/>
            <person name="Sireger I.Z."/>
            <person name="Indrioko S."/>
            <person name="Kosugi Y."/>
            <person name="Izuno A."/>
            <person name="Isagi Y."/>
            <person name="Lee S.L."/>
            <person name="Shimizu K.K."/>
        </authorList>
    </citation>
    <scope>NUCLEOTIDE SEQUENCE [LARGE SCALE GENOMIC DNA]</scope>
    <source>
        <strain evidence="1">214</strain>
    </source>
</reference>
<protein>
    <submittedName>
        <fullName evidence="1">Uncharacterized protein</fullName>
    </submittedName>
</protein>
<dbReference type="EMBL" id="BPVZ01000001">
    <property type="protein sequence ID" value="GKU87065.1"/>
    <property type="molecule type" value="Genomic_DNA"/>
</dbReference>
<keyword evidence="2" id="KW-1185">Reference proteome</keyword>
<name>A0AAV5HJW9_9ROSI</name>
<sequence>MVLIKIEHLFHTSLVLEGNGLAAGTRNERDLRGHLRLHHQLIEGQES</sequence>
<dbReference type="AlphaFoldDB" id="A0AAV5HJW9"/>
<comment type="caution">
    <text evidence="1">The sequence shown here is derived from an EMBL/GenBank/DDBJ whole genome shotgun (WGS) entry which is preliminary data.</text>
</comment>
<organism evidence="1 2">
    <name type="scientific">Rubroshorea leprosula</name>
    <dbReference type="NCBI Taxonomy" id="152421"/>
    <lineage>
        <taxon>Eukaryota</taxon>
        <taxon>Viridiplantae</taxon>
        <taxon>Streptophyta</taxon>
        <taxon>Embryophyta</taxon>
        <taxon>Tracheophyta</taxon>
        <taxon>Spermatophyta</taxon>
        <taxon>Magnoliopsida</taxon>
        <taxon>eudicotyledons</taxon>
        <taxon>Gunneridae</taxon>
        <taxon>Pentapetalae</taxon>
        <taxon>rosids</taxon>
        <taxon>malvids</taxon>
        <taxon>Malvales</taxon>
        <taxon>Dipterocarpaceae</taxon>
        <taxon>Rubroshorea</taxon>
    </lineage>
</organism>
<gene>
    <name evidence="1" type="ORF">SLEP1_g1515</name>
</gene>
<evidence type="ECO:0000313" key="1">
    <source>
        <dbReference type="EMBL" id="GKU87065.1"/>
    </source>
</evidence>
<accession>A0AAV5HJW9</accession>